<evidence type="ECO:0000313" key="1">
    <source>
        <dbReference type="EnsemblMetazoa" id="GBRI042643-PA"/>
    </source>
</evidence>
<accession>A0A1A9X377</accession>
<dbReference type="Proteomes" id="UP000091820">
    <property type="component" value="Unassembled WGS sequence"/>
</dbReference>
<dbReference type="EnsemblMetazoa" id="GBRI042643-RA">
    <property type="protein sequence ID" value="GBRI042643-PA"/>
    <property type="gene ID" value="GBRI042643"/>
</dbReference>
<reference evidence="1" key="2">
    <citation type="submission" date="2020-05" db="UniProtKB">
        <authorList>
            <consortium name="EnsemblMetazoa"/>
        </authorList>
    </citation>
    <scope>IDENTIFICATION</scope>
    <source>
        <strain evidence="1">IAEA</strain>
    </source>
</reference>
<dbReference type="AlphaFoldDB" id="A0A1A9X377"/>
<sequence length="112" mass="12514">MPAKVVLNLINKEFILRDGSRPETCILCCEKINAYKCVYVVGHHWKLFIETVHIEALVAVLPFVARIARIASIAGIGYGDAVAAAFSHLFVARQGRQRFKINSDSRIDKESN</sequence>
<protein>
    <submittedName>
        <fullName evidence="1">Uncharacterized protein</fullName>
    </submittedName>
</protein>
<name>A0A1A9X377_9MUSC</name>
<organism evidence="1 2">
    <name type="scientific">Glossina brevipalpis</name>
    <dbReference type="NCBI Taxonomy" id="37001"/>
    <lineage>
        <taxon>Eukaryota</taxon>
        <taxon>Metazoa</taxon>
        <taxon>Ecdysozoa</taxon>
        <taxon>Arthropoda</taxon>
        <taxon>Hexapoda</taxon>
        <taxon>Insecta</taxon>
        <taxon>Pterygota</taxon>
        <taxon>Neoptera</taxon>
        <taxon>Endopterygota</taxon>
        <taxon>Diptera</taxon>
        <taxon>Brachycera</taxon>
        <taxon>Muscomorpha</taxon>
        <taxon>Hippoboscoidea</taxon>
        <taxon>Glossinidae</taxon>
        <taxon>Glossina</taxon>
    </lineage>
</organism>
<reference evidence="2" key="1">
    <citation type="submission" date="2014-03" db="EMBL/GenBank/DDBJ databases">
        <authorList>
            <person name="Aksoy S."/>
            <person name="Warren W."/>
            <person name="Wilson R.K."/>
        </authorList>
    </citation>
    <scope>NUCLEOTIDE SEQUENCE [LARGE SCALE GENOMIC DNA]</scope>
    <source>
        <strain evidence="2">IAEA</strain>
    </source>
</reference>
<dbReference type="VEuPathDB" id="VectorBase:GBRI042643"/>
<evidence type="ECO:0000313" key="2">
    <source>
        <dbReference type="Proteomes" id="UP000091820"/>
    </source>
</evidence>
<proteinExistence type="predicted"/>
<keyword evidence="2" id="KW-1185">Reference proteome</keyword>